<dbReference type="AlphaFoldDB" id="A0A7W3IIA6"/>
<dbReference type="Proteomes" id="UP000547058">
    <property type="component" value="Unassembled WGS sequence"/>
</dbReference>
<comment type="caution">
    <text evidence="1">The sequence shown here is derived from an EMBL/GenBank/DDBJ whole genome shotgun (WGS) entry which is preliminary data.</text>
</comment>
<sequence>MNIINALFDLFHPGRAARLDAMQTIAFAAGSEQAPLARLLRQVQNAERTSGLRLGGGHAEALRQHVEGAHPMQADRIVDTVAALKRQNQATLETLMRNSAGTRPGSAHANQIRATQQLIGAARQFPQDVRTAAAKPGRELAAALVGIGNPAKPGQGR</sequence>
<accession>A0A7W3IIA6</accession>
<protein>
    <submittedName>
        <fullName evidence="1">Uncharacterized protein</fullName>
    </submittedName>
</protein>
<evidence type="ECO:0000313" key="1">
    <source>
        <dbReference type="EMBL" id="MBA8682895.1"/>
    </source>
</evidence>
<name>A0A7W3IIA6_9GAMM</name>
<reference evidence="1 2" key="1">
    <citation type="submission" date="2020-08" db="EMBL/GenBank/DDBJ databases">
        <title>Stenotrophomonas tumulicola JCM 30961.</title>
        <authorList>
            <person name="Deng Y."/>
        </authorList>
    </citation>
    <scope>NUCLEOTIDE SEQUENCE [LARGE SCALE GENOMIC DNA]</scope>
    <source>
        <strain evidence="1 2">JCM 30961</strain>
    </source>
</reference>
<dbReference type="RefSeq" id="WP_182340026.1">
    <property type="nucleotide sequence ID" value="NZ_JACGXS010000007.1"/>
</dbReference>
<evidence type="ECO:0000313" key="2">
    <source>
        <dbReference type="Proteomes" id="UP000547058"/>
    </source>
</evidence>
<keyword evidence="2" id="KW-1185">Reference proteome</keyword>
<gene>
    <name evidence="1" type="ORF">H4O11_13915</name>
</gene>
<dbReference type="EMBL" id="JACGXS010000007">
    <property type="protein sequence ID" value="MBA8682895.1"/>
    <property type="molecule type" value="Genomic_DNA"/>
</dbReference>
<proteinExistence type="predicted"/>
<organism evidence="1 2">
    <name type="scientific">Stenotrophomonas tumulicola</name>
    <dbReference type="NCBI Taxonomy" id="1685415"/>
    <lineage>
        <taxon>Bacteria</taxon>
        <taxon>Pseudomonadati</taxon>
        <taxon>Pseudomonadota</taxon>
        <taxon>Gammaproteobacteria</taxon>
        <taxon>Lysobacterales</taxon>
        <taxon>Lysobacteraceae</taxon>
        <taxon>Stenotrophomonas</taxon>
    </lineage>
</organism>